<accession>A0A1D8NAD0</accession>
<dbReference type="AlphaFoldDB" id="A0A1D8NAD0"/>
<keyword evidence="1" id="KW-0472">Membrane</keyword>
<dbReference type="GeneID" id="2909768"/>
<dbReference type="GO" id="GO:0005778">
    <property type="term" value="C:peroxisomal membrane"/>
    <property type="evidence" value="ECO:0007669"/>
    <property type="project" value="TreeGrafter"/>
</dbReference>
<dbReference type="OrthoDB" id="39659at2759"/>
<dbReference type="RefSeq" id="XP_501644.1">
    <property type="nucleotide sequence ID" value="XM_501644.1"/>
</dbReference>
<sequence length="239" mass="26872">MNSFSKLAENVVDGVNDVLTNPAYHEYLAVLKGTRNGIVYGGRLRFSHALVMALLFRSGPWSKRWASIFKATRQHATSLGSFVFIYKSVLLLLKKSRGDGVANLKHIEHRNNGMDAFIAGLIGGYLVFGRESAPSLNQQIVLYVFSRVVMGFGNLLIKKVLLPMWRQQQMKDGFIGGVTAQSRASKFRNVSWAVFASVCWGLIMYLFRTDPDVIQPSMLHSLKYLYVDSESWTGMGDFF</sequence>
<feature type="transmembrane region" description="Helical" evidence="1">
    <location>
        <begin position="190"/>
        <end position="207"/>
    </location>
</feature>
<evidence type="ECO:0000313" key="4">
    <source>
        <dbReference type="Proteomes" id="UP000182444"/>
    </source>
</evidence>
<proteinExistence type="predicted"/>
<dbReference type="Pfam" id="PF02466">
    <property type="entry name" value="Tim17"/>
    <property type="match status" value="1"/>
</dbReference>
<protein>
    <submittedName>
        <fullName evidence="3">Tim17/Tim22/Tim23/Pmp24 family-domain-containing protein</fullName>
    </submittedName>
</protein>
<name>A0A1D8NAD0_YARLL</name>
<keyword evidence="1" id="KW-0812">Transmembrane</keyword>
<reference evidence="2 4" key="1">
    <citation type="journal article" date="2016" name="PLoS ONE">
        <title>Sequence Assembly of Yarrowia lipolytica Strain W29/CLIB89 Shows Transposable Element Diversity.</title>
        <authorList>
            <person name="Magnan C."/>
            <person name="Yu J."/>
            <person name="Chang I."/>
            <person name="Jahn E."/>
            <person name="Kanomata Y."/>
            <person name="Wu J."/>
            <person name="Zeller M."/>
            <person name="Oakes M."/>
            <person name="Baldi P."/>
            <person name="Sandmeyer S."/>
        </authorList>
    </citation>
    <scope>NUCLEOTIDE SEQUENCE [LARGE SCALE GENOMIC DNA]</scope>
    <source>
        <strain evidence="2">CLIB89</strain>
        <strain evidence="4">CLIB89(W29)</strain>
    </source>
</reference>
<organism evidence="2 4">
    <name type="scientific">Yarrowia lipolytica</name>
    <name type="common">Candida lipolytica</name>
    <dbReference type="NCBI Taxonomy" id="4952"/>
    <lineage>
        <taxon>Eukaryota</taxon>
        <taxon>Fungi</taxon>
        <taxon>Dikarya</taxon>
        <taxon>Ascomycota</taxon>
        <taxon>Saccharomycotina</taxon>
        <taxon>Dipodascomycetes</taxon>
        <taxon>Dipodascales</taxon>
        <taxon>Dipodascales incertae sedis</taxon>
        <taxon>Yarrowia</taxon>
    </lineage>
</organism>
<evidence type="ECO:0000256" key="1">
    <source>
        <dbReference type="SAM" id="Phobius"/>
    </source>
</evidence>
<evidence type="ECO:0000313" key="3">
    <source>
        <dbReference type="EMBL" id="RDW27243.1"/>
    </source>
</evidence>
<dbReference type="EMBL" id="CP017555">
    <property type="protein sequence ID" value="AOW02583.1"/>
    <property type="molecule type" value="Genomic_DNA"/>
</dbReference>
<dbReference type="eggNOG" id="ENOG502RXMH">
    <property type="taxonomic scope" value="Eukaryota"/>
</dbReference>
<reference evidence="3 5" key="2">
    <citation type="submission" date="2018-07" db="EMBL/GenBank/DDBJ databases">
        <title>Draft Genome Assemblies for Five Robust Yarrowia lipolytica Strains Exhibiting High Lipid Production and Pentose Sugar Utilization and Sugar Alcohol Secretion from Undetoxified Lignocellulosic Biomass Hydrolysates.</title>
        <authorList>
            <consortium name="DOE Joint Genome Institute"/>
            <person name="Walker C."/>
            <person name="Ryu S."/>
            <person name="Na H."/>
            <person name="Zane M."/>
            <person name="LaButti K."/>
            <person name="Lipzen A."/>
            <person name="Haridas S."/>
            <person name="Barry K."/>
            <person name="Grigoriev I.V."/>
            <person name="Quarterman J."/>
            <person name="Slininger P."/>
            <person name="Dien B."/>
            <person name="Trinh C.T."/>
        </authorList>
    </citation>
    <scope>NUCLEOTIDE SEQUENCE [LARGE SCALE GENOMIC DNA]</scope>
    <source>
        <strain evidence="3 5">YB392</strain>
    </source>
</reference>
<feature type="transmembrane region" description="Helical" evidence="1">
    <location>
        <begin position="113"/>
        <end position="128"/>
    </location>
</feature>
<dbReference type="VEuPathDB" id="FungiDB:YALI0_C09504g"/>
<dbReference type="PIRSF" id="PIRSF013674">
    <property type="entry name" value="PXMP4"/>
    <property type="match status" value="1"/>
</dbReference>
<dbReference type="EMBL" id="KZ858965">
    <property type="protein sequence ID" value="RDW27243.1"/>
    <property type="molecule type" value="Genomic_DNA"/>
</dbReference>
<dbReference type="InterPro" id="IPR019531">
    <property type="entry name" value="Pmp4"/>
</dbReference>
<dbReference type="VEuPathDB" id="FungiDB:YALI1_C13186g"/>
<feature type="transmembrane region" description="Helical" evidence="1">
    <location>
        <begin position="140"/>
        <end position="157"/>
    </location>
</feature>
<feature type="transmembrane region" description="Helical" evidence="1">
    <location>
        <begin position="76"/>
        <end position="93"/>
    </location>
</feature>
<dbReference type="PANTHER" id="PTHR15460">
    <property type="entry name" value="PEROXISOMAL MEMBRANE PROTEIN 4"/>
    <property type="match status" value="1"/>
</dbReference>
<feature type="transmembrane region" description="Helical" evidence="1">
    <location>
        <begin position="37"/>
        <end position="56"/>
    </location>
</feature>
<dbReference type="OMA" id="VMVFLFR"/>
<evidence type="ECO:0000313" key="5">
    <source>
        <dbReference type="Proteomes" id="UP000256601"/>
    </source>
</evidence>
<dbReference type="Proteomes" id="UP000256601">
    <property type="component" value="Unassembled WGS sequence"/>
</dbReference>
<dbReference type="PANTHER" id="PTHR15460:SF3">
    <property type="entry name" value="PEROXISOMAL MEMBRANE PROTEIN 4"/>
    <property type="match status" value="1"/>
</dbReference>
<evidence type="ECO:0000313" key="2">
    <source>
        <dbReference type="EMBL" id="AOW02583.1"/>
    </source>
</evidence>
<gene>
    <name evidence="3" type="ORF">B0I71DRAFT_129406</name>
    <name evidence="2" type="ORF">YALI1_C13186g</name>
</gene>
<keyword evidence="1" id="KW-1133">Transmembrane helix</keyword>
<dbReference type="KEGG" id="yli:2909768"/>
<dbReference type="Proteomes" id="UP000182444">
    <property type="component" value="Chromosome 1C"/>
</dbReference>